<organism evidence="16 17">
    <name type="scientific">Amphibalanus amphitrite</name>
    <name type="common">Striped barnacle</name>
    <name type="synonym">Balanus amphitrite</name>
    <dbReference type="NCBI Taxonomy" id="1232801"/>
    <lineage>
        <taxon>Eukaryota</taxon>
        <taxon>Metazoa</taxon>
        <taxon>Ecdysozoa</taxon>
        <taxon>Arthropoda</taxon>
        <taxon>Crustacea</taxon>
        <taxon>Multicrustacea</taxon>
        <taxon>Cirripedia</taxon>
        <taxon>Thoracica</taxon>
        <taxon>Thoracicalcarea</taxon>
        <taxon>Balanomorpha</taxon>
        <taxon>Balanoidea</taxon>
        <taxon>Balanidae</taxon>
        <taxon>Amphibalaninae</taxon>
        <taxon>Amphibalanus</taxon>
    </lineage>
</organism>
<keyword evidence="5 12" id="KW-0808">Transferase</keyword>
<accession>A0A6A4VRK1</accession>
<evidence type="ECO:0000259" key="14">
    <source>
        <dbReference type="Pfam" id="PF00852"/>
    </source>
</evidence>
<dbReference type="UniPathway" id="UPA00378"/>
<evidence type="ECO:0000256" key="8">
    <source>
        <dbReference type="ARBA" id="ARBA00022989"/>
    </source>
</evidence>
<dbReference type="InterPro" id="IPR031481">
    <property type="entry name" value="Glyco_tran_10_N"/>
</dbReference>
<keyword evidence="10" id="KW-0472">Membrane</keyword>
<evidence type="ECO:0000259" key="15">
    <source>
        <dbReference type="Pfam" id="PF17039"/>
    </source>
</evidence>
<dbReference type="PANTHER" id="PTHR48438:SF1">
    <property type="entry name" value="ALPHA-(1,3)-FUCOSYLTRANSFERASE C-RELATED"/>
    <property type="match status" value="1"/>
</dbReference>
<dbReference type="Pfam" id="PF17039">
    <property type="entry name" value="Glyco_tran_10_N"/>
    <property type="match status" value="1"/>
</dbReference>
<evidence type="ECO:0000256" key="10">
    <source>
        <dbReference type="ARBA" id="ARBA00023136"/>
    </source>
</evidence>
<name>A0A6A4VRK1_AMPAM</name>
<feature type="domain" description="Fucosyltransferase C-terminal" evidence="14">
    <location>
        <begin position="72"/>
        <end position="224"/>
    </location>
</feature>
<comment type="caution">
    <text evidence="16">The sequence shown here is derived from an EMBL/GenBank/DDBJ whole genome shotgun (WGS) entry which is preliminary data.</text>
</comment>
<sequence length="314" mass="35865">MLNAVLPLPARLPHHRFVFFLKEPPMLAHIRSPKYRGVFNLTMTYRRDSDVVNDYFSTLSGAELTPLPDIGKRSKSVAWIVSHCETPSGRELYVDELQRYIDVDIYGKCGTLKCPTKAHGGKNRYECYRTVAKHYHFYLAFENSQCRDYATEKLSLPLRYGMVPVVLGDSRQLYERIAPPGSFIHISDFAGPQELAEHLHYLMSNRTAYQRYFQWRSRYLHEQHAPQYYDDLGSWWMDGGACNYDTVIPEPPTGDETAAARCGQQRRSVTSAGRPAAAPGPARPPPEPAGELRLVAARLRTSSHQWSTPRLRVF</sequence>
<protein>
    <recommendedName>
        <fullName evidence="12">Fucosyltransferase</fullName>
        <ecNumber evidence="12">2.4.1.-</ecNumber>
    </recommendedName>
</protein>
<evidence type="ECO:0000256" key="3">
    <source>
        <dbReference type="ARBA" id="ARBA00008919"/>
    </source>
</evidence>
<evidence type="ECO:0000256" key="4">
    <source>
        <dbReference type="ARBA" id="ARBA00022676"/>
    </source>
</evidence>
<dbReference type="EC" id="2.4.1.-" evidence="12"/>
<keyword evidence="17" id="KW-1185">Reference proteome</keyword>
<evidence type="ECO:0000256" key="1">
    <source>
        <dbReference type="ARBA" id="ARBA00004447"/>
    </source>
</evidence>
<evidence type="ECO:0000256" key="2">
    <source>
        <dbReference type="ARBA" id="ARBA00004922"/>
    </source>
</evidence>
<keyword evidence="4 12" id="KW-0328">Glycosyltransferase</keyword>
<dbReference type="OrthoDB" id="427096at2759"/>
<dbReference type="InterPro" id="IPR055270">
    <property type="entry name" value="Glyco_tran_10_C"/>
</dbReference>
<dbReference type="Proteomes" id="UP000440578">
    <property type="component" value="Unassembled WGS sequence"/>
</dbReference>
<dbReference type="SUPFAM" id="SSF53756">
    <property type="entry name" value="UDP-Glycosyltransferase/glycogen phosphorylase"/>
    <property type="match status" value="1"/>
</dbReference>
<evidence type="ECO:0000256" key="5">
    <source>
        <dbReference type="ARBA" id="ARBA00022679"/>
    </source>
</evidence>
<evidence type="ECO:0000256" key="6">
    <source>
        <dbReference type="ARBA" id="ARBA00022692"/>
    </source>
</evidence>
<comment type="similarity">
    <text evidence="3 12">Belongs to the glycosyltransferase 10 family.</text>
</comment>
<dbReference type="Gene3D" id="3.40.50.11660">
    <property type="entry name" value="Glycosyl transferase family 10, C-terminal domain"/>
    <property type="match status" value="1"/>
</dbReference>
<proteinExistence type="inferred from homology"/>
<evidence type="ECO:0000256" key="9">
    <source>
        <dbReference type="ARBA" id="ARBA00023034"/>
    </source>
</evidence>
<evidence type="ECO:0000256" key="11">
    <source>
        <dbReference type="ARBA" id="ARBA00023180"/>
    </source>
</evidence>
<dbReference type="PANTHER" id="PTHR48438">
    <property type="entry name" value="ALPHA-(1,3)-FUCOSYLTRANSFERASE C-RELATED"/>
    <property type="match status" value="1"/>
</dbReference>
<keyword evidence="11" id="KW-0325">Glycoprotein</keyword>
<dbReference type="Pfam" id="PF00852">
    <property type="entry name" value="Glyco_transf_10"/>
    <property type="match status" value="1"/>
</dbReference>
<comment type="subcellular location">
    <subcellularLocation>
        <location evidence="1 12">Golgi apparatus</location>
        <location evidence="1 12">Golgi stack membrane</location>
        <topology evidence="1 12">Single-pass type II membrane protein</topology>
    </subcellularLocation>
</comment>
<dbReference type="AlphaFoldDB" id="A0A6A4VRK1"/>
<keyword evidence="6 12" id="KW-0812">Transmembrane</keyword>
<reference evidence="16 17" key="1">
    <citation type="submission" date="2019-07" db="EMBL/GenBank/DDBJ databases">
        <title>Draft genome assembly of a fouling barnacle, Amphibalanus amphitrite (Darwin, 1854): The first reference genome for Thecostraca.</title>
        <authorList>
            <person name="Kim W."/>
        </authorList>
    </citation>
    <scope>NUCLEOTIDE SEQUENCE [LARGE SCALE GENOMIC DNA]</scope>
    <source>
        <strain evidence="16">SNU_AA5</strain>
        <tissue evidence="16">Soma without cirri and trophi</tissue>
    </source>
</reference>
<keyword evidence="9 12" id="KW-0333">Golgi apparatus</keyword>
<dbReference type="FunFam" id="3.40.50.11660:FF:000004">
    <property type="entry name" value="Glycoprotein 3-alpha-L-fucosyltransferase A"/>
    <property type="match status" value="1"/>
</dbReference>
<evidence type="ECO:0000313" key="16">
    <source>
        <dbReference type="EMBL" id="KAF0294030.1"/>
    </source>
</evidence>
<keyword evidence="7" id="KW-0735">Signal-anchor</keyword>
<evidence type="ECO:0000313" key="17">
    <source>
        <dbReference type="Proteomes" id="UP000440578"/>
    </source>
</evidence>
<dbReference type="GO" id="GO:0032580">
    <property type="term" value="C:Golgi cisterna membrane"/>
    <property type="evidence" value="ECO:0007669"/>
    <property type="project" value="UniProtKB-SubCell"/>
</dbReference>
<feature type="region of interest" description="Disordered" evidence="13">
    <location>
        <begin position="249"/>
        <end position="290"/>
    </location>
</feature>
<dbReference type="EMBL" id="VIIS01001708">
    <property type="protein sequence ID" value="KAF0294030.1"/>
    <property type="molecule type" value="Genomic_DNA"/>
</dbReference>
<feature type="domain" description="Fucosyltransferase N-terminal" evidence="15">
    <location>
        <begin position="7"/>
        <end position="55"/>
    </location>
</feature>
<dbReference type="InterPro" id="IPR038577">
    <property type="entry name" value="GT10-like_C_sf"/>
</dbReference>
<evidence type="ECO:0000256" key="7">
    <source>
        <dbReference type="ARBA" id="ARBA00022968"/>
    </source>
</evidence>
<keyword evidence="8" id="KW-1133">Transmembrane helix</keyword>
<evidence type="ECO:0000256" key="13">
    <source>
        <dbReference type="SAM" id="MobiDB-lite"/>
    </source>
</evidence>
<comment type="pathway">
    <text evidence="2">Protein modification; protein glycosylation.</text>
</comment>
<gene>
    <name evidence="16" type="primary">FucTC_0</name>
    <name evidence="16" type="ORF">FJT64_008243</name>
</gene>
<dbReference type="GO" id="GO:0008417">
    <property type="term" value="F:fucosyltransferase activity"/>
    <property type="evidence" value="ECO:0007669"/>
    <property type="project" value="InterPro"/>
</dbReference>
<evidence type="ECO:0000256" key="12">
    <source>
        <dbReference type="RuleBase" id="RU003832"/>
    </source>
</evidence>
<dbReference type="InterPro" id="IPR001503">
    <property type="entry name" value="Glyco_trans_10"/>
</dbReference>